<comment type="caution">
    <text evidence="20">The sequence shown here is derived from an EMBL/GenBank/DDBJ whole genome shotgun (WGS) entry which is preliminary data.</text>
</comment>
<keyword evidence="5 18" id="KW-0997">Cell inner membrane</keyword>
<dbReference type="PANTHER" id="PTHR32234">
    <property type="entry name" value="THIOL:DISULFIDE INTERCHANGE PROTEIN DSBD"/>
    <property type="match status" value="1"/>
</dbReference>
<dbReference type="InterPro" id="IPR012336">
    <property type="entry name" value="Thioredoxin-like_fold"/>
</dbReference>
<dbReference type="GO" id="GO:0009055">
    <property type="term" value="F:electron transfer activity"/>
    <property type="evidence" value="ECO:0007669"/>
    <property type="project" value="UniProtKB-UniRule"/>
</dbReference>
<keyword evidence="4 18" id="KW-1003">Cell membrane</keyword>
<evidence type="ECO:0000256" key="8">
    <source>
        <dbReference type="ARBA" id="ARBA00022748"/>
    </source>
</evidence>
<keyword evidence="14 18" id="KW-1015">Disulfide bond</keyword>
<keyword evidence="8 18" id="KW-0201">Cytochrome c-type biogenesis</keyword>
<evidence type="ECO:0000256" key="12">
    <source>
        <dbReference type="ARBA" id="ARBA00023027"/>
    </source>
</evidence>
<evidence type="ECO:0000256" key="5">
    <source>
        <dbReference type="ARBA" id="ARBA00022519"/>
    </source>
</evidence>
<dbReference type="EC" id="1.8.1.8" evidence="18"/>
<evidence type="ECO:0000313" key="20">
    <source>
        <dbReference type="EMBL" id="RUO25545.1"/>
    </source>
</evidence>
<keyword evidence="10 18" id="KW-1133">Transmembrane helix</keyword>
<keyword evidence="6 18" id="KW-0812">Transmembrane</keyword>
<dbReference type="SUPFAM" id="SSF74863">
    <property type="entry name" value="Thiol:disulfide interchange protein DsbD, N-terminal domain (DsbD-alpha)"/>
    <property type="match status" value="1"/>
</dbReference>
<evidence type="ECO:0000256" key="14">
    <source>
        <dbReference type="ARBA" id="ARBA00023157"/>
    </source>
</evidence>
<feature type="domain" description="Thioredoxin" evidence="19">
    <location>
        <begin position="426"/>
        <end position="570"/>
    </location>
</feature>
<feature type="disulfide bond" description="Redox-active" evidence="18">
    <location>
        <begin position="123"/>
        <end position="129"/>
    </location>
</feature>
<evidence type="ECO:0000256" key="7">
    <source>
        <dbReference type="ARBA" id="ARBA00022729"/>
    </source>
</evidence>
<dbReference type="InterPro" id="IPR036249">
    <property type="entry name" value="Thioredoxin-like_sf"/>
</dbReference>
<comment type="catalytic activity">
    <reaction evidence="17 18">
        <text>[protein]-dithiol + NADP(+) = [protein]-disulfide + NADPH + H(+)</text>
        <dbReference type="Rhea" id="RHEA:18753"/>
        <dbReference type="Rhea" id="RHEA-COMP:10593"/>
        <dbReference type="Rhea" id="RHEA-COMP:10594"/>
        <dbReference type="ChEBI" id="CHEBI:15378"/>
        <dbReference type="ChEBI" id="CHEBI:29950"/>
        <dbReference type="ChEBI" id="CHEBI:50058"/>
        <dbReference type="ChEBI" id="CHEBI:57783"/>
        <dbReference type="ChEBI" id="CHEBI:58349"/>
        <dbReference type="EC" id="1.8.1.8"/>
    </reaction>
</comment>
<comment type="function">
    <text evidence="18">Required to facilitate the formation of correct disulfide bonds in some periplasmic proteins and for the assembly of the periplasmic c-type cytochromes. Acts by transferring electrons from cytoplasmic thioredoxin to the periplasm. This transfer involves a cascade of disulfide bond formation and reduction steps.</text>
</comment>
<evidence type="ECO:0000256" key="10">
    <source>
        <dbReference type="ARBA" id="ARBA00022989"/>
    </source>
</evidence>
<evidence type="ECO:0000259" key="19">
    <source>
        <dbReference type="PROSITE" id="PS51352"/>
    </source>
</evidence>
<dbReference type="InterPro" id="IPR035671">
    <property type="entry name" value="DsbD_gamma"/>
</dbReference>
<evidence type="ECO:0000256" key="15">
    <source>
        <dbReference type="ARBA" id="ARBA00023284"/>
    </source>
</evidence>
<evidence type="ECO:0000256" key="17">
    <source>
        <dbReference type="ARBA" id="ARBA00047804"/>
    </source>
</evidence>
<dbReference type="GO" id="GO:0045454">
    <property type="term" value="P:cell redox homeostasis"/>
    <property type="evidence" value="ECO:0007669"/>
    <property type="project" value="TreeGrafter"/>
</dbReference>
<accession>A0A432W645</accession>
<dbReference type="CDD" id="cd02953">
    <property type="entry name" value="DsbDgamma"/>
    <property type="match status" value="1"/>
</dbReference>
<dbReference type="SUPFAM" id="SSF52833">
    <property type="entry name" value="Thioredoxin-like"/>
    <property type="match status" value="1"/>
</dbReference>
<organism evidence="20 21">
    <name type="scientific">Aliidiomarina minuta</name>
    <dbReference type="NCBI Taxonomy" id="880057"/>
    <lineage>
        <taxon>Bacteria</taxon>
        <taxon>Pseudomonadati</taxon>
        <taxon>Pseudomonadota</taxon>
        <taxon>Gammaproteobacteria</taxon>
        <taxon>Alteromonadales</taxon>
        <taxon>Idiomarinaceae</taxon>
        <taxon>Aliidiomarina</taxon>
    </lineage>
</organism>
<feature type="transmembrane region" description="Helical" evidence="18">
    <location>
        <begin position="363"/>
        <end position="381"/>
    </location>
</feature>
<evidence type="ECO:0000256" key="6">
    <source>
        <dbReference type="ARBA" id="ARBA00022692"/>
    </source>
</evidence>
<dbReference type="InterPro" id="IPR003834">
    <property type="entry name" value="Cyt_c_assmbl_TM_dom"/>
</dbReference>
<dbReference type="InterPro" id="IPR017937">
    <property type="entry name" value="Thioredoxin_CS"/>
</dbReference>
<name>A0A432W645_9GAMM</name>
<evidence type="ECO:0000256" key="3">
    <source>
        <dbReference type="ARBA" id="ARBA00022448"/>
    </source>
</evidence>
<keyword evidence="13 18" id="KW-0472">Membrane</keyword>
<dbReference type="Proteomes" id="UP000288293">
    <property type="component" value="Unassembled WGS sequence"/>
</dbReference>
<evidence type="ECO:0000256" key="13">
    <source>
        <dbReference type="ARBA" id="ARBA00023136"/>
    </source>
</evidence>
<dbReference type="Gene3D" id="2.60.40.1250">
    <property type="entry name" value="Thiol:disulfide interchange protein DsbD, N-terminal domain"/>
    <property type="match status" value="1"/>
</dbReference>
<comment type="similarity">
    <text evidence="2 18">Belongs to the thioredoxin family. DsbD subfamily.</text>
</comment>
<feature type="transmembrane region" description="Helical" evidence="18">
    <location>
        <begin position="412"/>
        <end position="429"/>
    </location>
</feature>
<keyword evidence="7 18" id="KW-0732">Signal</keyword>
<dbReference type="Pfam" id="PF13098">
    <property type="entry name" value="Thioredoxin_2"/>
    <property type="match status" value="1"/>
</dbReference>
<dbReference type="NCBIfam" id="NF001419">
    <property type="entry name" value="PRK00293.1"/>
    <property type="match status" value="1"/>
</dbReference>
<evidence type="ECO:0000256" key="1">
    <source>
        <dbReference type="ARBA" id="ARBA00004429"/>
    </source>
</evidence>
<keyword evidence="9 18" id="KW-0249">Electron transport</keyword>
<dbReference type="InterPro" id="IPR036929">
    <property type="entry name" value="DsbDN_sf"/>
</dbReference>
<comment type="subcellular location">
    <subcellularLocation>
        <location evidence="1 18">Cell inner membrane</location>
        <topology evidence="1 18">Multi-pass membrane protein</topology>
    </subcellularLocation>
</comment>
<feature type="transmembrane region" description="Helical" evidence="18">
    <location>
        <begin position="290"/>
        <end position="316"/>
    </location>
</feature>
<dbReference type="Pfam" id="PF02683">
    <property type="entry name" value="DsbD_TM"/>
    <property type="match status" value="1"/>
</dbReference>
<feature type="transmembrane region" description="Helical" evidence="18">
    <location>
        <begin position="207"/>
        <end position="235"/>
    </location>
</feature>
<keyword evidence="11 18" id="KW-0560">Oxidoreductase</keyword>
<comment type="catalytic activity">
    <reaction evidence="16 18">
        <text>[protein]-dithiol + NAD(+) = [protein]-disulfide + NADH + H(+)</text>
        <dbReference type="Rhea" id="RHEA:18749"/>
        <dbReference type="Rhea" id="RHEA-COMP:10593"/>
        <dbReference type="Rhea" id="RHEA-COMP:10594"/>
        <dbReference type="ChEBI" id="CHEBI:15378"/>
        <dbReference type="ChEBI" id="CHEBI:29950"/>
        <dbReference type="ChEBI" id="CHEBI:50058"/>
        <dbReference type="ChEBI" id="CHEBI:57540"/>
        <dbReference type="ChEBI" id="CHEBI:57945"/>
        <dbReference type="EC" id="1.8.1.8"/>
    </reaction>
</comment>
<evidence type="ECO:0000256" key="9">
    <source>
        <dbReference type="ARBA" id="ARBA00022982"/>
    </source>
</evidence>
<evidence type="ECO:0000256" key="18">
    <source>
        <dbReference type="HAMAP-Rule" id="MF_00399"/>
    </source>
</evidence>
<dbReference type="RefSeq" id="WP_126802244.1">
    <property type="nucleotide sequence ID" value="NZ_PIPL01000001.1"/>
</dbReference>
<protein>
    <recommendedName>
        <fullName evidence="18">Thiol:disulfide interchange protein DsbD</fullName>
        <ecNumber evidence="18">1.8.1.8</ecNumber>
    </recommendedName>
    <alternativeName>
        <fullName evidence="18">Protein-disulfide reductase</fullName>
        <shortName evidence="18">Disulfide reductase</shortName>
    </alternativeName>
</protein>
<dbReference type="GO" id="GO:0047134">
    <property type="term" value="F:protein-disulfide reductase [NAD(P)H] activity"/>
    <property type="evidence" value="ECO:0007669"/>
    <property type="project" value="UniProtKB-UniRule"/>
</dbReference>
<evidence type="ECO:0000256" key="11">
    <source>
        <dbReference type="ARBA" id="ARBA00023002"/>
    </source>
</evidence>
<keyword evidence="3 18" id="KW-0813">Transport</keyword>
<reference evidence="20 21" key="1">
    <citation type="journal article" date="2011" name="Front. Microbiol.">
        <title>Genomic signatures of strain selection and enhancement in Bacillus atrophaeus var. globigii, a historical biowarfare simulant.</title>
        <authorList>
            <person name="Gibbons H.S."/>
            <person name="Broomall S.M."/>
            <person name="McNew L.A."/>
            <person name="Daligault H."/>
            <person name="Chapman C."/>
            <person name="Bruce D."/>
            <person name="Karavis M."/>
            <person name="Krepps M."/>
            <person name="McGregor P.A."/>
            <person name="Hong C."/>
            <person name="Park K.H."/>
            <person name="Akmal A."/>
            <person name="Feldman A."/>
            <person name="Lin J.S."/>
            <person name="Chang W.E."/>
            <person name="Higgs B.W."/>
            <person name="Demirev P."/>
            <person name="Lindquist J."/>
            <person name="Liem A."/>
            <person name="Fochler E."/>
            <person name="Read T.D."/>
            <person name="Tapia R."/>
            <person name="Johnson S."/>
            <person name="Bishop-Lilly K.A."/>
            <person name="Detter C."/>
            <person name="Han C."/>
            <person name="Sozhamannan S."/>
            <person name="Rosenzweig C.N."/>
            <person name="Skowronski E.W."/>
        </authorList>
    </citation>
    <scope>NUCLEOTIDE SEQUENCE [LARGE SCALE GENOMIC DNA]</scope>
    <source>
        <strain evidence="20 21">MLST1</strain>
    </source>
</reference>
<dbReference type="PROSITE" id="PS00194">
    <property type="entry name" value="THIOREDOXIN_1"/>
    <property type="match status" value="1"/>
</dbReference>
<gene>
    <name evidence="18" type="primary">dsbD</name>
    <name evidence="20" type="ORF">CWE09_02075</name>
</gene>
<dbReference type="Gene3D" id="3.40.30.10">
    <property type="entry name" value="Glutaredoxin"/>
    <property type="match status" value="1"/>
</dbReference>
<dbReference type="OrthoDB" id="9811036at2"/>
<sequence precursor="true">MQQRLRTLLFFILLLPFSVLATQFSNAQQTDFGNQSTDFLDPKVAFTYELEQDDSGNTLIHWQVEPGYYLYRERLSASDHPLELPAGNIIEDEFFGRSEVYNDDFTMRIQNQGTAFTLVWQGCAEAGLCYPPMHDDIPGESITDTNDSVLAADQSITERLSSQSVVWVVLGFFVMGLLLTFTPCVLPMIPIISSIVVGSQLKGREAFYLSLAYVLPMALTYAFLGVIAALAGAGFQATLQSPVTLSLFAGVFIIFALAMFGVFELQLPAPLRDHLTRLSSQQRGGHFKGAIALGVLSAILVGPCMTAPLAGALLYISQSGDITTGFSALFALGMGMGVPLLIVGTLGGQFLPKPGSWMNRIKAVFGFILLGTAVWFIERIVPGHIALTLWAGLILGLGTTLALYNQAAWMRIPGVVLAVWATLIMFNAIQGAQHFTEVLSRGSSEQHESKQSYQSVESLEQFNSYIEQANTAGQYVFVDFYADWCVSCKVIERNILSRDDVQQQLSGMLRLRPDVTKNNNEQQELMRELNVLGPPTMLFIDPNGQEIRAERIVGEINAKQFLQHLSRVQLNH</sequence>
<evidence type="ECO:0000256" key="2">
    <source>
        <dbReference type="ARBA" id="ARBA00007241"/>
    </source>
</evidence>
<feature type="disulfide bond" description="Redox-active" evidence="18">
    <location>
        <begin position="485"/>
        <end position="488"/>
    </location>
</feature>
<dbReference type="EMBL" id="PIPL01000001">
    <property type="protein sequence ID" value="RUO25545.1"/>
    <property type="molecule type" value="Genomic_DNA"/>
</dbReference>
<dbReference type="InterPro" id="IPR022910">
    <property type="entry name" value="Thiol_diS_interchange_DbsD"/>
</dbReference>
<dbReference type="HAMAP" id="MF_00399">
    <property type="entry name" value="DbsD"/>
    <property type="match status" value="1"/>
</dbReference>
<feature type="transmembrane region" description="Helical" evidence="18">
    <location>
        <begin position="328"/>
        <end position="351"/>
    </location>
</feature>
<feature type="chain" id="PRO_5019598802" description="Thiol:disulfide interchange protein DsbD" evidence="18">
    <location>
        <begin position="22"/>
        <end position="572"/>
    </location>
</feature>
<evidence type="ECO:0000256" key="4">
    <source>
        <dbReference type="ARBA" id="ARBA00022475"/>
    </source>
</evidence>
<dbReference type="PANTHER" id="PTHR32234:SF0">
    <property type="entry name" value="THIOL:DISULFIDE INTERCHANGE PROTEIN DSBD"/>
    <property type="match status" value="1"/>
</dbReference>
<feature type="transmembrane region" description="Helical" evidence="18">
    <location>
        <begin position="387"/>
        <end position="405"/>
    </location>
</feature>
<comment type="caution">
    <text evidence="18">Lacks conserved residue(s) required for the propagation of feature annotation.</text>
</comment>
<feature type="transmembrane region" description="Helical" evidence="18">
    <location>
        <begin position="165"/>
        <end position="186"/>
    </location>
</feature>
<dbReference type="InterPro" id="IPR028250">
    <property type="entry name" value="DsbDN"/>
</dbReference>
<proteinExistence type="inferred from homology"/>
<keyword evidence="21" id="KW-1185">Reference proteome</keyword>
<evidence type="ECO:0000256" key="16">
    <source>
        <dbReference type="ARBA" id="ARBA00047388"/>
    </source>
</evidence>
<dbReference type="Pfam" id="PF11412">
    <property type="entry name" value="DsbD_N"/>
    <property type="match status" value="1"/>
</dbReference>
<dbReference type="AlphaFoldDB" id="A0A432W645"/>
<dbReference type="InterPro" id="IPR013766">
    <property type="entry name" value="Thioredoxin_domain"/>
</dbReference>
<dbReference type="GO" id="GO:0017004">
    <property type="term" value="P:cytochrome complex assembly"/>
    <property type="evidence" value="ECO:0007669"/>
    <property type="project" value="UniProtKB-UniRule"/>
</dbReference>
<feature type="transmembrane region" description="Helical" evidence="18">
    <location>
        <begin position="247"/>
        <end position="269"/>
    </location>
</feature>
<feature type="signal peptide" evidence="18">
    <location>
        <begin position="1"/>
        <end position="21"/>
    </location>
</feature>
<keyword evidence="15 18" id="KW-0676">Redox-active center</keyword>
<dbReference type="GO" id="GO:0005886">
    <property type="term" value="C:plasma membrane"/>
    <property type="evidence" value="ECO:0007669"/>
    <property type="project" value="UniProtKB-SubCell"/>
</dbReference>
<keyword evidence="12 18" id="KW-0520">NAD</keyword>
<evidence type="ECO:0000313" key="21">
    <source>
        <dbReference type="Proteomes" id="UP000288293"/>
    </source>
</evidence>
<dbReference type="PROSITE" id="PS51352">
    <property type="entry name" value="THIOREDOXIN_2"/>
    <property type="match status" value="1"/>
</dbReference>